<evidence type="ECO:0000313" key="3">
    <source>
        <dbReference type="Proteomes" id="UP000034934"/>
    </source>
</evidence>
<comment type="similarity">
    <text evidence="1">Belongs to the MYG1 family.</text>
</comment>
<organism evidence="2 3">
    <name type="scientific">Candidatus Nomurabacteria bacterium GW2011_GWF1_31_48</name>
    <dbReference type="NCBI Taxonomy" id="1618767"/>
    <lineage>
        <taxon>Bacteria</taxon>
        <taxon>Candidatus Nomuraibacteriota</taxon>
    </lineage>
</organism>
<evidence type="ECO:0008006" key="4">
    <source>
        <dbReference type="Google" id="ProtNLM"/>
    </source>
</evidence>
<protein>
    <recommendedName>
        <fullName evidence="4">Metal-dependent protein hydrolase</fullName>
    </recommendedName>
</protein>
<dbReference type="EMBL" id="LBOG01000002">
    <property type="protein sequence ID" value="KKP30540.1"/>
    <property type="molecule type" value="Genomic_DNA"/>
</dbReference>
<gene>
    <name evidence="2" type="ORF">UR19_C0002G0061</name>
</gene>
<dbReference type="InterPro" id="IPR003226">
    <property type="entry name" value="MYG1_exonuclease"/>
</dbReference>
<dbReference type="Proteomes" id="UP000034934">
    <property type="component" value="Unassembled WGS sequence"/>
</dbReference>
<dbReference type="PANTHER" id="PTHR11215">
    <property type="entry name" value="METAL DEPENDENT HYDROLASE - RELATED"/>
    <property type="match status" value="1"/>
</dbReference>
<name>A0A0G0AV35_9BACT</name>
<evidence type="ECO:0000313" key="2">
    <source>
        <dbReference type="EMBL" id="KKP30540.1"/>
    </source>
</evidence>
<proteinExistence type="inferred from homology"/>
<dbReference type="GO" id="GO:0005737">
    <property type="term" value="C:cytoplasm"/>
    <property type="evidence" value="ECO:0007669"/>
    <property type="project" value="TreeGrafter"/>
</dbReference>
<reference evidence="2 3" key="1">
    <citation type="journal article" date="2015" name="Nature">
        <title>rRNA introns, odd ribosomes, and small enigmatic genomes across a large radiation of phyla.</title>
        <authorList>
            <person name="Brown C.T."/>
            <person name="Hug L.A."/>
            <person name="Thomas B.C."/>
            <person name="Sharon I."/>
            <person name="Castelle C.J."/>
            <person name="Singh A."/>
            <person name="Wilkins M.J."/>
            <person name="Williams K.H."/>
            <person name="Banfield J.F."/>
        </authorList>
    </citation>
    <scope>NUCLEOTIDE SEQUENCE [LARGE SCALE GENOMIC DNA]</scope>
</reference>
<comment type="caution">
    <text evidence="2">The sequence shown here is derived from an EMBL/GenBank/DDBJ whole genome shotgun (WGS) entry which is preliminary data.</text>
</comment>
<dbReference type="Pfam" id="PF03690">
    <property type="entry name" value="MYG1_exonuc"/>
    <property type="match status" value="1"/>
</dbReference>
<accession>A0A0G0AV35</accession>
<dbReference type="AlphaFoldDB" id="A0A0G0AV35"/>
<sequence length="301" mass="34660">MKKKMNKKKLITHNGSFHSDDIFAAATLSLLLEKSGESFEIIRTRDPEIIKTGDYVFDVGGVYDENINRFDHHQKGFEEKRSNGIIYSSFGLVWKKFGVDLVGSQDIADILDKKLTAPIDASDNGIDLVENKYDVSPYFLQYFFFSMNPTWNEKKLEKDEMFLKCIDIAKMILSREIIQAEHFILAEEKIKEDYENSKDKRIIILNKDYSYENILNKFTEPIFVVYPRTDNISWGVKAIREDPKNFKNKKNLPKDWGGLMNEELQNITGVEDAIFCHKALFMAVAKSKEGAIKLANLALSV</sequence>
<dbReference type="PANTHER" id="PTHR11215:SF1">
    <property type="entry name" value="MYG1 EXONUCLEASE"/>
    <property type="match status" value="1"/>
</dbReference>
<evidence type="ECO:0000256" key="1">
    <source>
        <dbReference type="ARBA" id="ARBA00010105"/>
    </source>
</evidence>